<name>A0ABS1ET28_9CLOT</name>
<keyword evidence="3" id="KW-0808">Transferase</keyword>
<proteinExistence type="inferred from homology"/>
<feature type="transmembrane region" description="Helical" evidence="4">
    <location>
        <begin position="373"/>
        <end position="396"/>
    </location>
</feature>
<keyword evidence="6" id="KW-1185">Reference proteome</keyword>
<comment type="similarity">
    <text evidence="1">Belongs to the glycosyltransferase 2 family.</text>
</comment>
<keyword evidence="4" id="KW-0472">Membrane</keyword>
<accession>A0ABS1ET28</accession>
<dbReference type="RefSeq" id="WP_200271805.1">
    <property type="nucleotide sequence ID" value="NZ_JAENHN010000048.1"/>
</dbReference>
<gene>
    <name evidence="5" type="ORF">JHL18_17955</name>
</gene>
<feature type="transmembrane region" description="Helical" evidence="4">
    <location>
        <begin position="305"/>
        <end position="331"/>
    </location>
</feature>
<dbReference type="Pfam" id="PF13641">
    <property type="entry name" value="Glyco_tranf_2_3"/>
    <property type="match status" value="1"/>
</dbReference>
<keyword evidence="4" id="KW-0812">Transmembrane</keyword>
<feature type="transmembrane region" description="Helical" evidence="4">
    <location>
        <begin position="6"/>
        <end position="33"/>
    </location>
</feature>
<organism evidence="5 6">
    <name type="scientific">Clostridium yunnanense</name>
    <dbReference type="NCBI Taxonomy" id="2800325"/>
    <lineage>
        <taxon>Bacteria</taxon>
        <taxon>Bacillati</taxon>
        <taxon>Bacillota</taxon>
        <taxon>Clostridia</taxon>
        <taxon>Eubacteriales</taxon>
        <taxon>Clostridiaceae</taxon>
        <taxon>Clostridium</taxon>
    </lineage>
</organism>
<dbReference type="Proteomes" id="UP000596739">
    <property type="component" value="Unassembled WGS sequence"/>
</dbReference>
<evidence type="ECO:0000256" key="1">
    <source>
        <dbReference type="ARBA" id="ARBA00006739"/>
    </source>
</evidence>
<evidence type="ECO:0000313" key="5">
    <source>
        <dbReference type="EMBL" id="MBK1812507.1"/>
    </source>
</evidence>
<evidence type="ECO:0000256" key="2">
    <source>
        <dbReference type="ARBA" id="ARBA00022676"/>
    </source>
</evidence>
<reference evidence="6" key="1">
    <citation type="submission" date="2021-01" db="EMBL/GenBank/DDBJ databases">
        <title>Genome public.</title>
        <authorList>
            <person name="Liu C."/>
            <person name="Sun Q."/>
        </authorList>
    </citation>
    <scope>NUCLEOTIDE SEQUENCE [LARGE SCALE GENOMIC DNA]</scope>
    <source>
        <strain evidence="6">YIM B02505</strain>
    </source>
</reference>
<dbReference type="CDD" id="cd06423">
    <property type="entry name" value="CESA_like"/>
    <property type="match status" value="1"/>
</dbReference>
<dbReference type="Gene3D" id="3.90.550.10">
    <property type="entry name" value="Spore Coat Polysaccharide Biosynthesis Protein SpsA, Chain A"/>
    <property type="match status" value="1"/>
</dbReference>
<protein>
    <submittedName>
        <fullName evidence="5">Glycosyltransferase family 2 protein</fullName>
    </submittedName>
</protein>
<comment type="caution">
    <text evidence="5">The sequence shown here is derived from an EMBL/GenBank/DDBJ whole genome shotgun (WGS) entry which is preliminary data.</text>
</comment>
<dbReference type="PANTHER" id="PTHR43630">
    <property type="entry name" value="POLY-BETA-1,6-N-ACETYL-D-GLUCOSAMINE SYNTHASE"/>
    <property type="match status" value="1"/>
</dbReference>
<keyword evidence="4" id="KW-1133">Transmembrane helix</keyword>
<evidence type="ECO:0000313" key="6">
    <source>
        <dbReference type="Proteomes" id="UP000596739"/>
    </source>
</evidence>
<sequence length="416" mass="48607">MTIFDYALIYSLSVIWIVIFINIVLVIGGYRYYLKTLKLEMKRELDYYPYISIMVPAHNESKVIEKTVKALMNFEYPVDRYEIIIINDNSSDNSAELLKLMQIKNPTNKLIVINTDKTNGGKGKSNALNIGFERSIGEYIVIYDADNTPEKTALRYLVETIQQSKKFGAVIGKFRCRNKSKNLLTRFINIETITFQWMAQAGRWQFFNLCTIPGTNFIIRRKIIEDMGGWDTKAVTEDTEISFRLYRMGYKIKFIPLSVTWEQEPQTLRVWMKQRTRWAKGNTYVVIKNIKYLFSRNAGATRFDIFYYVIIYFFFLSSVILSDGLFILGFTGAVTLHISGYSVVLWIMAYSAFVLSILVAVSTEKGELNIKNFFVILLMYFTYCKLWTVVAALGFYNYLKDTVLKREAKWYKTERF</sequence>
<dbReference type="PANTHER" id="PTHR43630:SF1">
    <property type="entry name" value="POLY-BETA-1,6-N-ACETYL-D-GLUCOSAMINE SYNTHASE"/>
    <property type="match status" value="1"/>
</dbReference>
<evidence type="ECO:0000256" key="3">
    <source>
        <dbReference type="ARBA" id="ARBA00022679"/>
    </source>
</evidence>
<dbReference type="EMBL" id="JAENHN010000048">
    <property type="protein sequence ID" value="MBK1812507.1"/>
    <property type="molecule type" value="Genomic_DNA"/>
</dbReference>
<feature type="transmembrane region" description="Helical" evidence="4">
    <location>
        <begin position="343"/>
        <end position="361"/>
    </location>
</feature>
<dbReference type="SUPFAM" id="SSF53448">
    <property type="entry name" value="Nucleotide-diphospho-sugar transferases"/>
    <property type="match status" value="1"/>
</dbReference>
<dbReference type="InterPro" id="IPR029044">
    <property type="entry name" value="Nucleotide-diphossugar_trans"/>
</dbReference>
<keyword evidence="2" id="KW-0328">Glycosyltransferase</keyword>
<evidence type="ECO:0000256" key="4">
    <source>
        <dbReference type="SAM" id="Phobius"/>
    </source>
</evidence>